<evidence type="ECO:0000313" key="3">
    <source>
        <dbReference type="Proteomes" id="UP001371218"/>
    </source>
</evidence>
<evidence type="ECO:0000259" key="1">
    <source>
        <dbReference type="Pfam" id="PF00884"/>
    </source>
</evidence>
<dbReference type="PANTHER" id="PTHR43108:SF8">
    <property type="entry name" value="SD21168P"/>
    <property type="match status" value="1"/>
</dbReference>
<name>A0ABU9BN77_9BURK</name>
<keyword evidence="3" id="KW-1185">Reference proteome</keyword>
<gene>
    <name evidence="2" type="ORF">AACH06_11375</name>
</gene>
<dbReference type="InterPro" id="IPR000917">
    <property type="entry name" value="Sulfatase_N"/>
</dbReference>
<dbReference type="EMBL" id="JBBUTG010000005">
    <property type="protein sequence ID" value="MEK8031419.1"/>
    <property type="molecule type" value="Genomic_DNA"/>
</dbReference>
<proteinExistence type="predicted"/>
<organism evidence="2 3">
    <name type="scientific">Ideonella lacteola</name>
    <dbReference type="NCBI Taxonomy" id="2984193"/>
    <lineage>
        <taxon>Bacteria</taxon>
        <taxon>Pseudomonadati</taxon>
        <taxon>Pseudomonadota</taxon>
        <taxon>Betaproteobacteria</taxon>
        <taxon>Burkholderiales</taxon>
        <taxon>Sphaerotilaceae</taxon>
        <taxon>Ideonella</taxon>
    </lineage>
</organism>
<dbReference type="RefSeq" id="WP_341425795.1">
    <property type="nucleotide sequence ID" value="NZ_JBBUTG010000005.1"/>
</dbReference>
<reference evidence="2 3" key="1">
    <citation type="submission" date="2024-04" db="EMBL/GenBank/DDBJ databases">
        <title>Novel species of the genus Ideonella isolated from streams.</title>
        <authorList>
            <person name="Lu H."/>
        </authorList>
    </citation>
    <scope>NUCLEOTIDE SEQUENCE [LARGE SCALE GENOMIC DNA]</scope>
    <source>
        <strain evidence="2 3">DXS29W</strain>
    </source>
</reference>
<dbReference type="CDD" id="cd16147">
    <property type="entry name" value="G6S"/>
    <property type="match status" value="1"/>
</dbReference>
<dbReference type="PANTHER" id="PTHR43108">
    <property type="entry name" value="N-ACETYLGLUCOSAMINE-6-SULFATASE FAMILY MEMBER"/>
    <property type="match status" value="1"/>
</dbReference>
<protein>
    <submittedName>
        <fullName evidence="2">Sulfatase-like hydrolase/transferase</fullName>
    </submittedName>
</protein>
<dbReference type="SUPFAM" id="SSF53649">
    <property type="entry name" value="Alkaline phosphatase-like"/>
    <property type="match status" value="1"/>
</dbReference>
<dbReference type="InterPro" id="IPR012251">
    <property type="entry name" value="GlcNAc_6-SO4ase"/>
</dbReference>
<accession>A0ABU9BN77</accession>
<feature type="domain" description="Sulfatase N-terminal" evidence="1">
    <location>
        <begin position="52"/>
        <end position="388"/>
    </location>
</feature>
<dbReference type="InterPro" id="IPR017850">
    <property type="entry name" value="Alkaline_phosphatase_core_sf"/>
</dbReference>
<dbReference type="PIRSF" id="PIRSF036666">
    <property type="entry name" value="G6S"/>
    <property type="match status" value="1"/>
</dbReference>
<sequence length="528" mass="57018">MTQPSIGLPHHPTTWLRRGWRWAAIAVLSLHVACGGGGGGGGGSPPPPQRSPNVVFILTDDQSMPTLAQMPWVKSLLTDSGTSFERHYVSLSLCCPSRISGLRGQYAHNTTIYRNGAPDGGFEAVYQLGLEDSTVATWLQAAGYRTALFGKYLNGYPDAAPSANYIPPGWTEFVSPNDGLPYRGFNYSLNDNGRTVVHGEADADYLTDVLSAKVIDFIRRSASEHPDQPFFAYVAPYAPHAPATPAPRHENLFNDAIVPRTGSFNEADVSDKPAWVRALPLLDAAQIDQMDKIYRNRLRSLQAVDEMVRDIVQALQAQGQLEHTYIFFASDNGHHQGQHRMDSGKMTAYEEDIRVPLIVRGPGVPRGGAVSLITANVDYAPTLAAIAGTSAPAFVDGRSLLPLLQGQTPSPWRQVLLLEHKLDNAADQALIAQAAARGTLEPPDPFDLTLGTGPQIASFTGLRTASGLTYVEYDTAEHELYDNGADPYQLTNTFSTAATDLKTRLAALTTTLRTAQGAGLRAAEETAP</sequence>
<evidence type="ECO:0000313" key="2">
    <source>
        <dbReference type="EMBL" id="MEK8031419.1"/>
    </source>
</evidence>
<dbReference type="Proteomes" id="UP001371218">
    <property type="component" value="Unassembled WGS sequence"/>
</dbReference>
<comment type="caution">
    <text evidence="2">The sequence shown here is derived from an EMBL/GenBank/DDBJ whole genome shotgun (WGS) entry which is preliminary data.</text>
</comment>
<dbReference type="Pfam" id="PF00884">
    <property type="entry name" value="Sulfatase"/>
    <property type="match status" value="1"/>
</dbReference>
<dbReference type="Gene3D" id="3.40.720.10">
    <property type="entry name" value="Alkaline Phosphatase, subunit A"/>
    <property type="match status" value="1"/>
</dbReference>